<dbReference type="Proteomes" id="UP000503278">
    <property type="component" value="Chromosome"/>
</dbReference>
<keyword evidence="1" id="KW-0732">Signal</keyword>
<dbReference type="KEGG" id="mrob:HH214_03345"/>
<dbReference type="RefSeq" id="WP_169606000.1">
    <property type="nucleotide sequence ID" value="NZ_CP051682.1"/>
</dbReference>
<evidence type="ECO:0000313" key="3">
    <source>
        <dbReference type="Proteomes" id="UP000503278"/>
    </source>
</evidence>
<feature type="signal peptide" evidence="1">
    <location>
        <begin position="1"/>
        <end position="21"/>
    </location>
</feature>
<accession>A0A7L5E2F8</accession>
<name>A0A7L5E2F8_9SPHI</name>
<evidence type="ECO:0000313" key="2">
    <source>
        <dbReference type="EMBL" id="QJD94983.1"/>
    </source>
</evidence>
<gene>
    <name evidence="2" type="ORF">HH214_03345</name>
</gene>
<proteinExistence type="predicted"/>
<protein>
    <submittedName>
        <fullName evidence="2">Uncharacterized protein</fullName>
    </submittedName>
</protein>
<dbReference type="AlphaFoldDB" id="A0A7L5E2F8"/>
<keyword evidence="3" id="KW-1185">Reference proteome</keyword>
<sequence>MKNLFIPAFILSFILFKTSVAQQSGSDETVKFVKPQKQIQQPSFKIKQITYQVPDADFSIGKTVNLETFKKEKERIYLLLYAIQPQIQPKDIRFNVDTTQQKHACSIVTIVKTSNN</sequence>
<dbReference type="EMBL" id="CP051682">
    <property type="protein sequence ID" value="QJD94983.1"/>
    <property type="molecule type" value="Genomic_DNA"/>
</dbReference>
<evidence type="ECO:0000256" key="1">
    <source>
        <dbReference type="SAM" id="SignalP"/>
    </source>
</evidence>
<organism evidence="2 3">
    <name type="scientific">Mucilaginibacter robiniae</name>
    <dbReference type="NCBI Taxonomy" id="2728022"/>
    <lineage>
        <taxon>Bacteria</taxon>
        <taxon>Pseudomonadati</taxon>
        <taxon>Bacteroidota</taxon>
        <taxon>Sphingobacteriia</taxon>
        <taxon>Sphingobacteriales</taxon>
        <taxon>Sphingobacteriaceae</taxon>
        <taxon>Mucilaginibacter</taxon>
    </lineage>
</organism>
<reference evidence="2 3" key="1">
    <citation type="submission" date="2020-04" db="EMBL/GenBank/DDBJ databases">
        <title>Genome sequencing of novel species.</title>
        <authorList>
            <person name="Heo J."/>
            <person name="Kim S.-J."/>
            <person name="Kim J.-S."/>
            <person name="Hong S.-B."/>
            <person name="Kwon S.-W."/>
        </authorList>
    </citation>
    <scope>NUCLEOTIDE SEQUENCE [LARGE SCALE GENOMIC DNA]</scope>
    <source>
        <strain evidence="2 3">F39-2</strain>
    </source>
</reference>
<feature type="chain" id="PRO_5029446023" evidence="1">
    <location>
        <begin position="22"/>
        <end position="116"/>
    </location>
</feature>